<name>A0A814AK07_9BILA</name>
<dbReference type="AlphaFoldDB" id="A0A814AK07"/>
<sequence>MDPQAQTLDNKIASEQTKAGHTGVCNTYGMDSEHHEPSPGKHIDKHVCENPNCTGDHSGIKHEVKHME</sequence>
<feature type="compositionally biased region" description="Polar residues" evidence="1">
    <location>
        <begin position="1"/>
        <end position="19"/>
    </location>
</feature>
<dbReference type="Proteomes" id="UP000681722">
    <property type="component" value="Unassembled WGS sequence"/>
</dbReference>
<evidence type="ECO:0000313" key="2">
    <source>
        <dbReference type="EMBL" id="CAF0913230.1"/>
    </source>
</evidence>
<dbReference type="Proteomes" id="UP000682733">
    <property type="component" value="Unassembled WGS sequence"/>
</dbReference>
<proteinExistence type="predicted"/>
<keyword evidence="6" id="KW-1185">Reference proteome</keyword>
<evidence type="ECO:0000313" key="3">
    <source>
        <dbReference type="EMBL" id="CAF1144207.1"/>
    </source>
</evidence>
<evidence type="ECO:0000256" key="1">
    <source>
        <dbReference type="SAM" id="MobiDB-lite"/>
    </source>
</evidence>
<dbReference type="Proteomes" id="UP000677228">
    <property type="component" value="Unassembled WGS sequence"/>
</dbReference>
<reference evidence="2" key="1">
    <citation type="submission" date="2021-02" db="EMBL/GenBank/DDBJ databases">
        <authorList>
            <person name="Nowell W R."/>
        </authorList>
    </citation>
    <scope>NUCLEOTIDE SEQUENCE</scope>
</reference>
<comment type="caution">
    <text evidence="2">The sequence shown here is derived from an EMBL/GenBank/DDBJ whole genome shotgun (WGS) entry which is preliminary data.</text>
</comment>
<dbReference type="EMBL" id="CAJNOQ010001701">
    <property type="protein sequence ID" value="CAF0913230.1"/>
    <property type="molecule type" value="Genomic_DNA"/>
</dbReference>
<dbReference type="EMBL" id="CAJNOK010011619">
    <property type="protein sequence ID" value="CAF1144207.1"/>
    <property type="molecule type" value="Genomic_DNA"/>
</dbReference>
<evidence type="ECO:0000313" key="4">
    <source>
        <dbReference type="EMBL" id="CAF3693881.1"/>
    </source>
</evidence>
<gene>
    <name evidence="2" type="ORF">GPM918_LOCUS9258</name>
    <name evidence="3" type="ORF">OVA965_LOCUS21277</name>
    <name evidence="4" type="ORF">SRO942_LOCUS9259</name>
    <name evidence="5" type="ORF">TMI583_LOCUS21895</name>
</gene>
<dbReference type="Proteomes" id="UP000663829">
    <property type="component" value="Unassembled WGS sequence"/>
</dbReference>
<dbReference type="EMBL" id="CAJOBC010001701">
    <property type="protein sequence ID" value="CAF3693881.1"/>
    <property type="molecule type" value="Genomic_DNA"/>
</dbReference>
<accession>A0A814AK07</accession>
<feature type="compositionally biased region" description="Basic and acidic residues" evidence="1">
    <location>
        <begin position="31"/>
        <end position="43"/>
    </location>
</feature>
<evidence type="ECO:0000313" key="6">
    <source>
        <dbReference type="Proteomes" id="UP000663829"/>
    </source>
</evidence>
<feature type="region of interest" description="Disordered" evidence="1">
    <location>
        <begin position="1"/>
        <end position="43"/>
    </location>
</feature>
<dbReference type="EMBL" id="CAJOBA010028084">
    <property type="protein sequence ID" value="CAF3944002.1"/>
    <property type="molecule type" value="Genomic_DNA"/>
</dbReference>
<evidence type="ECO:0000313" key="5">
    <source>
        <dbReference type="EMBL" id="CAF3944002.1"/>
    </source>
</evidence>
<protein>
    <submittedName>
        <fullName evidence="2">Uncharacterized protein</fullName>
    </submittedName>
</protein>
<organism evidence="2 6">
    <name type="scientific">Didymodactylos carnosus</name>
    <dbReference type="NCBI Taxonomy" id="1234261"/>
    <lineage>
        <taxon>Eukaryota</taxon>
        <taxon>Metazoa</taxon>
        <taxon>Spiralia</taxon>
        <taxon>Gnathifera</taxon>
        <taxon>Rotifera</taxon>
        <taxon>Eurotatoria</taxon>
        <taxon>Bdelloidea</taxon>
        <taxon>Philodinida</taxon>
        <taxon>Philodinidae</taxon>
        <taxon>Didymodactylos</taxon>
    </lineage>
</organism>